<protein>
    <submittedName>
        <fullName evidence="5">Putative D-mandelate dehydrogenase</fullName>
    </submittedName>
</protein>
<dbReference type="InterPro" id="IPR050223">
    <property type="entry name" value="D-isomer_2-hydroxyacid_DH"/>
</dbReference>
<evidence type="ECO:0000259" key="4">
    <source>
        <dbReference type="Pfam" id="PF02826"/>
    </source>
</evidence>
<proteinExistence type="inferred from homology"/>
<dbReference type="Pfam" id="PF00389">
    <property type="entry name" value="2-Hacid_dh"/>
    <property type="match status" value="1"/>
</dbReference>
<accession>A0A6G1GQR0</accession>
<gene>
    <name evidence="5" type="ORF">K402DRAFT_423858</name>
</gene>
<dbReference type="FunFam" id="3.40.50.720:FF:000526">
    <property type="entry name" value="D-mandelate dehydrogenase, putative"/>
    <property type="match status" value="1"/>
</dbReference>
<keyword evidence="1 2" id="KW-0560">Oxidoreductase</keyword>
<dbReference type="AlphaFoldDB" id="A0A6G1GQR0"/>
<name>A0A6G1GQR0_9PEZI</name>
<sequence>MVTIAPPQKPTILHLGDDIRWNHDTLARLLTNFTVIQPTAAERERPQFMQALRERRWGDFHAILRPFWNTGGEMGTWDRELVPLLPSTVRIFASAGAGYDWADIPVLTEHGILYCNGATASSEAVADTAIFHLLSTFRHFTASHLAARSLSTDAWLHAHKYLTLSSWNPRGHTLGVIGLGSIGYCIAEKAFKGFGMKIVYNDVVRKSEIEEKRVGATFFEELDEMLGVADAVVLATPFFGRVLLDEERFSKFKAGARFINIARGPLVSEPALIAALQSQHLSAAGLDVHAHEPHVNPALAAMTNVTLTCHNAGGAMDTWLGFERLAMENIERYLLGEKPITPVNWDALQKRSVAAVRMESGGNAVVGGVESAAVAGVGGVEKVLNGVNGAGGNGITAE</sequence>
<dbReference type="GO" id="GO:0030267">
    <property type="term" value="F:glyoxylate reductase (NADPH) activity"/>
    <property type="evidence" value="ECO:0007669"/>
    <property type="project" value="TreeGrafter"/>
</dbReference>
<dbReference type="PANTHER" id="PTHR10996">
    <property type="entry name" value="2-HYDROXYACID DEHYDROGENASE-RELATED"/>
    <property type="match status" value="1"/>
</dbReference>
<dbReference type="GO" id="GO:0005829">
    <property type="term" value="C:cytosol"/>
    <property type="evidence" value="ECO:0007669"/>
    <property type="project" value="TreeGrafter"/>
</dbReference>
<organism evidence="5 6">
    <name type="scientific">Aulographum hederae CBS 113979</name>
    <dbReference type="NCBI Taxonomy" id="1176131"/>
    <lineage>
        <taxon>Eukaryota</taxon>
        <taxon>Fungi</taxon>
        <taxon>Dikarya</taxon>
        <taxon>Ascomycota</taxon>
        <taxon>Pezizomycotina</taxon>
        <taxon>Dothideomycetes</taxon>
        <taxon>Pleosporomycetidae</taxon>
        <taxon>Aulographales</taxon>
        <taxon>Aulographaceae</taxon>
    </lineage>
</organism>
<dbReference type="GO" id="GO:0051287">
    <property type="term" value="F:NAD binding"/>
    <property type="evidence" value="ECO:0007669"/>
    <property type="project" value="InterPro"/>
</dbReference>
<dbReference type="Gene3D" id="3.40.50.720">
    <property type="entry name" value="NAD(P)-binding Rossmann-like Domain"/>
    <property type="match status" value="2"/>
</dbReference>
<evidence type="ECO:0000313" key="6">
    <source>
        <dbReference type="Proteomes" id="UP000800041"/>
    </source>
</evidence>
<dbReference type="Proteomes" id="UP000800041">
    <property type="component" value="Unassembled WGS sequence"/>
</dbReference>
<reference evidence="5" key="1">
    <citation type="journal article" date="2020" name="Stud. Mycol.">
        <title>101 Dothideomycetes genomes: a test case for predicting lifestyles and emergence of pathogens.</title>
        <authorList>
            <person name="Haridas S."/>
            <person name="Albert R."/>
            <person name="Binder M."/>
            <person name="Bloem J."/>
            <person name="Labutti K."/>
            <person name="Salamov A."/>
            <person name="Andreopoulos B."/>
            <person name="Baker S."/>
            <person name="Barry K."/>
            <person name="Bills G."/>
            <person name="Bluhm B."/>
            <person name="Cannon C."/>
            <person name="Castanera R."/>
            <person name="Culley D."/>
            <person name="Daum C."/>
            <person name="Ezra D."/>
            <person name="Gonzalez J."/>
            <person name="Henrissat B."/>
            <person name="Kuo A."/>
            <person name="Liang C."/>
            <person name="Lipzen A."/>
            <person name="Lutzoni F."/>
            <person name="Magnuson J."/>
            <person name="Mondo S."/>
            <person name="Nolan M."/>
            <person name="Ohm R."/>
            <person name="Pangilinan J."/>
            <person name="Park H.-J."/>
            <person name="Ramirez L."/>
            <person name="Alfaro M."/>
            <person name="Sun H."/>
            <person name="Tritt A."/>
            <person name="Yoshinaga Y."/>
            <person name="Zwiers L.-H."/>
            <person name="Turgeon B."/>
            <person name="Goodwin S."/>
            <person name="Spatafora J."/>
            <person name="Crous P."/>
            <person name="Grigoriev I."/>
        </authorList>
    </citation>
    <scope>NUCLEOTIDE SEQUENCE</scope>
    <source>
        <strain evidence="5">CBS 113979</strain>
    </source>
</reference>
<dbReference type="Pfam" id="PF02826">
    <property type="entry name" value="2-Hacid_dh_C"/>
    <property type="match status" value="1"/>
</dbReference>
<dbReference type="SUPFAM" id="SSF51735">
    <property type="entry name" value="NAD(P)-binding Rossmann-fold domains"/>
    <property type="match status" value="1"/>
</dbReference>
<dbReference type="InterPro" id="IPR036291">
    <property type="entry name" value="NAD(P)-bd_dom_sf"/>
</dbReference>
<dbReference type="OrthoDB" id="9991913at2759"/>
<dbReference type="InterPro" id="IPR006140">
    <property type="entry name" value="D-isomer_DH_NAD-bd"/>
</dbReference>
<feature type="domain" description="D-isomer specific 2-hydroxyacid dehydrogenase catalytic" evidence="3">
    <location>
        <begin position="78"/>
        <end position="344"/>
    </location>
</feature>
<dbReference type="SUPFAM" id="SSF52283">
    <property type="entry name" value="Formate/glycerate dehydrogenase catalytic domain-like"/>
    <property type="match status" value="1"/>
</dbReference>
<evidence type="ECO:0000313" key="5">
    <source>
        <dbReference type="EMBL" id="KAF1983293.1"/>
    </source>
</evidence>
<evidence type="ECO:0000256" key="1">
    <source>
        <dbReference type="ARBA" id="ARBA00023002"/>
    </source>
</evidence>
<dbReference type="EMBL" id="ML977176">
    <property type="protein sequence ID" value="KAF1983293.1"/>
    <property type="molecule type" value="Genomic_DNA"/>
</dbReference>
<evidence type="ECO:0000259" key="3">
    <source>
        <dbReference type="Pfam" id="PF00389"/>
    </source>
</evidence>
<evidence type="ECO:0000256" key="2">
    <source>
        <dbReference type="RuleBase" id="RU003719"/>
    </source>
</evidence>
<dbReference type="InterPro" id="IPR006139">
    <property type="entry name" value="D-isomer_2_OHA_DH_cat_dom"/>
</dbReference>
<comment type="similarity">
    <text evidence="2">Belongs to the D-isomer specific 2-hydroxyacid dehydrogenase family.</text>
</comment>
<dbReference type="CDD" id="cd12168">
    <property type="entry name" value="Mand_dh_like"/>
    <property type="match status" value="1"/>
</dbReference>
<feature type="domain" description="D-isomer specific 2-hydroxyacid dehydrogenase NAD-binding" evidence="4">
    <location>
        <begin position="133"/>
        <end position="312"/>
    </location>
</feature>
<dbReference type="GO" id="GO:0016618">
    <property type="term" value="F:hydroxypyruvate reductase [NAD(P)H] activity"/>
    <property type="evidence" value="ECO:0007669"/>
    <property type="project" value="TreeGrafter"/>
</dbReference>
<dbReference type="PANTHER" id="PTHR10996:SF281">
    <property type="entry name" value="D-ISOMER SPECIFIC 2-HYDROXYACID DEHYDROGENASE NAD-BINDING DOMAIN-CONTAINING PROTEIN-RELATED"/>
    <property type="match status" value="1"/>
</dbReference>
<keyword evidence="6" id="KW-1185">Reference proteome</keyword>